<evidence type="ECO:0008006" key="5">
    <source>
        <dbReference type="Google" id="ProtNLM"/>
    </source>
</evidence>
<evidence type="ECO:0000313" key="3">
    <source>
        <dbReference type="EMBL" id="WXA90623.1"/>
    </source>
</evidence>
<organism evidence="3 4">
    <name type="scientific">Pendulispora brunnea</name>
    <dbReference type="NCBI Taxonomy" id="2905690"/>
    <lineage>
        <taxon>Bacteria</taxon>
        <taxon>Pseudomonadati</taxon>
        <taxon>Myxococcota</taxon>
        <taxon>Myxococcia</taxon>
        <taxon>Myxococcales</taxon>
        <taxon>Sorangiineae</taxon>
        <taxon>Pendulisporaceae</taxon>
        <taxon>Pendulispora</taxon>
    </lineage>
</organism>
<evidence type="ECO:0000256" key="1">
    <source>
        <dbReference type="SAM" id="MobiDB-lite"/>
    </source>
</evidence>
<evidence type="ECO:0000256" key="2">
    <source>
        <dbReference type="SAM" id="SignalP"/>
    </source>
</evidence>
<reference evidence="3 4" key="1">
    <citation type="submission" date="2021-12" db="EMBL/GenBank/DDBJ databases">
        <title>Discovery of the Pendulisporaceae a myxobacterial family with distinct sporulation behavior and unique specialized metabolism.</title>
        <authorList>
            <person name="Garcia R."/>
            <person name="Popoff A."/>
            <person name="Bader C.D."/>
            <person name="Loehr J."/>
            <person name="Walesch S."/>
            <person name="Walt C."/>
            <person name="Boldt J."/>
            <person name="Bunk B."/>
            <person name="Haeckl F.J.F.P.J."/>
            <person name="Gunesch A.P."/>
            <person name="Birkelbach J."/>
            <person name="Nuebel U."/>
            <person name="Pietschmann T."/>
            <person name="Bach T."/>
            <person name="Mueller R."/>
        </authorList>
    </citation>
    <scope>NUCLEOTIDE SEQUENCE [LARGE SCALE GENOMIC DNA]</scope>
    <source>
        <strain evidence="3 4">MSr12523</strain>
    </source>
</reference>
<proteinExistence type="predicted"/>
<name>A0ABZ2JZV7_9BACT</name>
<keyword evidence="4" id="KW-1185">Reference proteome</keyword>
<feature type="region of interest" description="Disordered" evidence="1">
    <location>
        <begin position="32"/>
        <end position="52"/>
    </location>
</feature>
<feature type="chain" id="PRO_5047196431" description="Peptidase inhibitor family I36" evidence="2">
    <location>
        <begin position="23"/>
        <end position="148"/>
    </location>
</feature>
<dbReference type="Proteomes" id="UP001379533">
    <property type="component" value="Chromosome"/>
</dbReference>
<dbReference type="EMBL" id="CP089982">
    <property type="protein sequence ID" value="WXA90623.1"/>
    <property type="molecule type" value="Genomic_DNA"/>
</dbReference>
<gene>
    <name evidence="3" type="ORF">LZC95_29740</name>
</gene>
<sequence>MQQLTKMLTAGGVCALALVAMSAVSVTEAKGATEEQGQAADQGDPSDQGDQSELACATAHGCPCGYGCIYPEDAGWNNDRPSHKYYKYACYNLSNQYGTHRLFNNQTGRALMIFYGKYNCIDPYGWLEPGQWFDRDLGPINSVALTSG</sequence>
<accession>A0ABZ2JZV7</accession>
<protein>
    <recommendedName>
        <fullName evidence="5">Peptidase inhibitor family I36</fullName>
    </recommendedName>
</protein>
<evidence type="ECO:0000313" key="4">
    <source>
        <dbReference type="Proteomes" id="UP001379533"/>
    </source>
</evidence>
<keyword evidence="2" id="KW-0732">Signal</keyword>
<feature type="signal peptide" evidence="2">
    <location>
        <begin position="1"/>
        <end position="22"/>
    </location>
</feature>
<feature type="compositionally biased region" description="Low complexity" evidence="1">
    <location>
        <begin position="36"/>
        <end position="52"/>
    </location>
</feature>
<dbReference type="RefSeq" id="WP_394841240.1">
    <property type="nucleotide sequence ID" value="NZ_CP089982.1"/>
</dbReference>